<keyword evidence="3 5" id="KW-0808">Transferase</keyword>
<evidence type="ECO:0000256" key="1">
    <source>
        <dbReference type="ARBA" id="ARBA00007228"/>
    </source>
</evidence>
<dbReference type="PANTHER" id="PTHR43191">
    <property type="entry name" value="RRNA METHYLTRANSFERASE 3"/>
    <property type="match status" value="1"/>
</dbReference>
<dbReference type="InterPro" id="IPR029026">
    <property type="entry name" value="tRNA_m1G_MTases_N"/>
</dbReference>
<evidence type="ECO:0000256" key="2">
    <source>
        <dbReference type="ARBA" id="ARBA00022603"/>
    </source>
</evidence>
<dbReference type="InterPro" id="IPR001537">
    <property type="entry name" value="SpoU_MeTrfase"/>
</dbReference>
<keyword evidence="2 5" id="KW-0489">Methyltransferase</keyword>
<dbReference type="GO" id="GO:0003723">
    <property type="term" value="F:RNA binding"/>
    <property type="evidence" value="ECO:0007669"/>
    <property type="project" value="InterPro"/>
</dbReference>
<dbReference type="InterPro" id="IPR053888">
    <property type="entry name" value="MRM3-like_sub_bind"/>
</dbReference>
<dbReference type="SUPFAM" id="SSF55315">
    <property type="entry name" value="L30e-like"/>
    <property type="match status" value="1"/>
</dbReference>
<dbReference type="CDD" id="cd18095">
    <property type="entry name" value="SpoU-like_rRNA-MTase"/>
    <property type="match status" value="1"/>
</dbReference>
<dbReference type="Proteomes" id="UP000295504">
    <property type="component" value="Unassembled WGS sequence"/>
</dbReference>
<dbReference type="GO" id="GO:0008173">
    <property type="term" value="F:RNA methyltransferase activity"/>
    <property type="evidence" value="ECO:0007669"/>
    <property type="project" value="InterPro"/>
</dbReference>
<dbReference type="Gene3D" id="3.40.1280.10">
    <property type="match status" value="1"/>
</dbReference>
<keyword evidence="6" id="KW-1185">Reference proteome</keyword>
<name>A0A4R2U298_9FIRM</name>
<organism evidence="5 6">
    <name type="scientific">Serpentinicella alkaliphila</name>
    <dbReference type="NCBI Taxonomy" id="1734049"/>
    <lineage>
        <taxon>Bacteria</taxon>
        <taxon>Bacillati</taxon>
        <taxon>Bacillota</taxon>
        <taxon>Clostridia</taxon>
        <taxon>Peptostreptococcales</taxon>
        <taxon>Natronincolaceae</taxon>
        <taxon>Serpentinicella</taxon>
    </lineage>
</organism>
<protein>
    <submittedName>
        <fullName evidence="5">TrmH family RNA methyltransferase</fullName>
    </submittedName>
</protein>
<feature type="domain" description="RNA 2-O ribose methyltransferase substrate binding" evidence="4">
    <location>
        <begin position="33"/>
        <end position="109"/>
    </location>
</feature>
<comment type="similarity">
    <text evidence="1">Belongs to the class IV-like SAM-binding methyltransferase superfamily. RNA methyltransferase TrmH family.</text>
</comment>
<reference evidence="5 6" key="1">
    <citation type="submission" date="2019-03" db="EMBL/GenBank/DDBJ databases">
        <title>Genomic Encyclopedia of Type Strains, Phase IV (KMG-IV): sequencing the most valuable type-strain genomes for metagenomic binning, comparative biology and taxonomic classification.</title>
        <authorList>
            <person name="Goeker M."/>
        </authorList>
    </citation>
    <scope>NUCLEOTIDE SEQUENCE [LARGE SCALE GENOMIC DNA]</scope>
    <source>
        <strain evidence="5 6">DSM 100013</strain>
    </source>
</reference>
<dbReference type="Gene3D" id="3.30.1330.30">
    <property type="match status" value="1"/>
</dbReference>
<dbReference type="GO" id="GO:0006396">
    <property type="term" value="P:RNA processing"/>
    <property type="evidence" value="ECO:0007669"/>
    <property type="project" value="InterPro"/>
</dbReference>
<dbReference type="SUPFAM" id="SSF75217">
    <property type="entry name" value="alpha/beta knot"/>
    <property type="match status" value="1"/>
</dbReference>
<evidence type="ECO:0000313" key="6">
    <source>
        <dbReference type="Proteomes" id="UP000295504"/>
    </source>
</evidence>
<sequence length="268" mass="29821">MEAQYISSEDNKIIKQINSLKMRKQRKKLGKFIVEGYRVIVDCLSSNSQIIDFVVFSSSAIESSEGKKLFKTLMLNHKVFEVPDKLFKKITETENPQGMLAVVNMIDFKLDTLLNKEDNSIFIILDRIQDPGNMGTIIRTAVAINAKAVILTKGSVDPYNSKTVRSTMGAVFNIPIIEIEDNSWVTALKENNIRLIGSTLDTQKSYLQIDYSGGLGIIIGNEANGIDPQLLEEVDEKVYIPIIGNIESLNASVAAGVLLYKAIEHVHK</sequence>
<dbReference type="GO" id="GO:0005737">
    <property type="term" value="C:cytoplasm"/>
    <property type="evidence" value="ECO:0007669"/>
    <property type="project" value="UniProtKB-ARBA"/>
</dbReference>
<evidence type="ECO:0000313" key="5">
    <source>
        <dbReference type="EMBL" id="TCQ04189.1"/>
    </source>
</evidence>
<gene>
    <name evidence="5" type="ORF">EDD79_100771</name>
</gene>
<dbReference type="RefSeq" id="WP_132847881.1">
    <property type="nucleotide sequence ID" value="NZ_CP058648.1"/>
</dbReference>
<dbReference type="EMBL" id="SLYC01000007">
    <property type="protein sequence ID" value="TCQ04189.1"/>
    <property type="molecule type" value="Genomic_DNA"/>
</dbReference>
<dbReference type="InterPro" id="IPR013123">
    <property type="entry name" value="SpoU_subst-bd"/>
</dbReference>
<dbReference type="SMART" id="SM00967">
    <property type="entry name" value="SpoU_sub_bind"/>
    <property type="match status" value="1"/>
</dbReference>
<comment type="caution">
    <text evidence="5">The sequence shown here is derived from an EMBL/GenBank/DDBJ whole genome shotgun (WGS) entry which is preliminary data.</text>
</comment>
<dbReference type="InterPro" id="IPR051259">
    <property type="entry name" value="rRNA_Methyltransferase"/>
</dbReference>
<dbReference type="Pfam" id="PF00588">
    <property type="entry name" value="SpoU_methylase"/>
    <property type="match status" value="1"/>
</dbReference>
<proteinExistence type="inferred from homology"/>
<evidence type="ECO:0000259" key="4">
    <source>
        <dbReference type="SMART" id="SM00967"/>
    </source>
</evidence>
<accession>A0A4R2U298</accession>
<dbReference type="InterPro" id="IPR029064">
    <property type="entry name" value="Ribosomal_eL30-like_sf"/>
</dbReference>
<dbReference type="Pfam" id="PF22435">
    <property type="entry name" value="MRM3-like_sub_bind"/>
    <property type="match status" value="1"/>
</dbReference>
<dbReference type="InterPro" id="IPR029028">
    <property type="entry name" value="Alpha/beta_knot_MTases"/>
</dbReference>
<dbReference type="OrthoDB" id="9785673at2"/>
<dbReference type="PANTHER" id="PTHR43191:SF2">
    <property type="entry name" value="RRNA METHYLTRANSFERASE 3, MITOCHONDRIAL"/>
    <property type="match status" value="1"/>
</dbReference>
<dbReference type="GO" id="GO:0032259">
    <property type="term" value="P:methylation"/>
    <property type="evidence" value="ECO:0007669"/>
    <property type="project" value="UniProtKB-KW"/>
</dbReference>
<dbReference type="AlphaFoldDB" id="A0A4R2U298"/>
<evidence type="ECO:0000256" key="3">
    <source>
        <dbReference type="ARBA" id="ARBA00022679"/>
    </source>
</evidence>